<dbReference type="PROSITE" id="PS50195">
    <property type="entry name" value="PX"/>
    <property type="match status" value="2"/>
</dbReference>
<dbReference type="EMBL" id="MPUH01000986">
    <property type="protein sequence ID" value="OMJ71472.1"/>
    <property type="molecule type" value="Genomic_DNA"/>
</dbReference>
<evidence type="ECO:0000313" key="3">
    <source>
        <dbReference type="EMBL" id="OMJ71472.1"/>
    </source>
</evidence>
<evidence type="ECO:0000259" key="2">
    <source>
        <dbReference type="PROSITE" id="PS50195"/>
    </source>
</evidence>
<dbReference type="SMART" id="SM00312">
    <property type="entry name" value="PX"/>
    <property type="match status" value="2"/>
</dbReference>
<dbReference type="OrthoDB" id="325081at2759"/>
<keyword evidence="1" id="KW-1133">Transmembrane helix</keyword>
<evidence type="ECO:0000256" key="1">
    <source>
        <dbReference type="SAM" id="Phobius"/>
    </source>
</evidence>
<dbReference type="GO" id="GO:0035091">
    <property type="term" value="F:phosphatidylinositol binding"/>
    <property type="evidence" value="ECO:0007669"/>
    <property type="project" value="InterPro"/>
</dbReference>
<dbReference type="InterPro" id="IPR001683">
    <property type="entry name" value="PX_dom"/>
</dbReference>
<feature type="transmembrane region" description="Helical" evidence="1">
    <location>
        <begin position="78"/>
        <end position="96"/>
    </location>
</feature>
<dbReference type="Proteomes" id="UP000187209">
    <property type="component" value="Unassembled WGS sequence"/>
</dbReference>
<protein>
    <recommendedName>
        <fullName evidence="2">PX domain-containing protein</fullName>
    </recommendedName>
</protein>
<dbReference type="GO" id="GO:0005768">
    <property type="term" value="C:endosome"/>
    <property type="evidence" value="ECO:0007669"/>
    <property type="project" value="TreeGrafter"/>
</dbReference>
<feature type="transmembrane region" description="Helical" evidence="1">
    <location>
        <begin position="44"/>
        <end position="66"/>
    </location>
</feature>
<reference evidence="3 4" key="1">
    <citation type="submission" date="2016-11" db="EMBL/GenBank/DDBJ databases">
        <title>The macronuclear genome of Stentor coeruleus: a giant cell with tiny introns.</title>
        <authorList>
            <person name="Slabodnick M."/>
            <person name="Ruby J.G."/>
            <person name="Reiff S.B."/>
            <person name="Swart E.C."/>
            <person name="Gosai S."/>
            <person name="Prabakaran S."/>
            <person name="Witkowska E."/>
            <person name="Larue G.E."/>
            <person name="Fisher S."/>
            <person name="Freeman R.M."/>
            <person name="Gunawardena J."/>
            <person name="Chu W."/>
            <person name="Stover N.A."/>
            <person name="Gregory B.D."/>
            <person name="Nowacki M."/>
            <person name="Derisi J."/>
            <person name="Roy S.W."/>
            <person name="Marshall W.F."/>
            <person name="Sood P."/>
        </authorList>
    </citation>
    <scope>NUCLEOTIDE SEQUENCE [LARGE SCALE GENOMIC DNA]</scope>
    <source>
        <strain evidence="3">WM001</strain>
    </source>
</reference>
<sequence length="403" mass="47193">MILVYDMFDNEIDNIVENTSYAFLWMFTIIMLRREYIIMGKTSLILIIYWFLVLSLPLASISFTVYENNAISSDFRPMAVLISLFFNSALIIFCLIKPIDIGDIYSKSSTGYQQMLKAYFVEDEESLGDPEKVWDKFDEVVDRNISIIERENIKNIIIKETKTIEESSGTVVLYIMEICYGKTRDMNRTVMRRYREFIEMYHDLRNCNPEKILPEFPGMTATKKDVTAEVIKKRMIFFNEIFEFIVSEKLNSPVLNKFLTSAAESEFIQINSRDRIMSTVQESTFSVNIPKATKEKQKFMTHARYEIVVQCGKFSIITYHRFSDFKDLRKNLSKRYRDVGELPESYVMKSSINPKVVKERKIRLASFLHSLLDRPELKADADVVSFLKLDKIVIPVEIQEINK</sequence>
<keyword evidence="1" id="KW-0472">Membrane</keyword>
<dbReference type="CDD" id="cd06093">
    <property type="entry name" value="PX_domain"/>
    <property type="match status" value="2"/>
</dbReference>
<comment type="caution">
    <text evidence="3">The sequence shown here is derived from an EMBL/GenBank/DDBJ whole genome shotgun (WGS) entry which is preliminary data.</text>
</comment>
<dbReference type="Gene3D" id="3.30.1520.10">
    <property type="entry name" value="Phox-like domain"/>
    <property type="match status" value="2"/>
</dbReference>
<feature type="transmembrane region" description="Helical" evidence="1">
    <location>
        <begin position="15"/>
        <end position="32"/>
    </location>
</feature>
<gene>
    <name evidence="3" type="ORF">SteCoe_30299</name>
</gene>
<dbReference type="InterPro" id="IPR036871">
    <property type="entry name" value="PX_dom_sf"/>
</dbReference>
<name>A0A1R2B3X6_9CILI</name>
<evidence type="ECO:0000313" key="4">
    <source>
        <dbReference type="Proteomes" id="UP000187209"/>
    </source>
</evidence>
<dbReference type="PANTHER" id="PTHR10555:SF170">
    <property type="entry name" value="FI18122P1"/>
    <property type="match status" value="1"/>
</dbReference>
<dbReference type="AlphaFoldDB" id="A0A1R2B3X6"/>
<keyword evidence="4" id="KW-1185">Reference proteome</keyword>
<dbReference type="Pfam" id="PF00787">
    <property type="entry name" value="PX"/>
    <property type="match status" value="2"/>
</dbReference>
<organism evidence="3 4">
    <name type="scientific">Stentor coeruleus</name>
    <dbReference type="NCBI Taxonomy" id="5963"/>
    <lineage>
        <taxon>Eukaryota</taxon>
        <taxon>Sar</taxon>
        <taxon>Alveolata</taxon>
        <taxon>Ciliophora</taxon>
        <taxon>Postciliodesmatophora</taxon>
        <taxon>Heterotrichea</taxon>
        <taxon>Heterotrichida</taxon>
        <taxon>Stentoridae</taxon>
        <taxon>Stentor</taxon>
    </lineage>
</organism>
<proteinExistence type="predicted"/>
<keyword evidence="1" id="KW-0812">Transmembrane</keyword>
<dbReference type="SUPFAM" id="SSF64268">
    <property type="entry name" value="PX domain"/>
    <property type="match status" value="2"/>
</dbReference>
<feature type="domain" description="PX" evidence="2">
    <location>
        <begin position="283"/>
        <end position="394"/>
    </location>
</feature>
<feature type="domain" description="PX" evidence="2">
    <location>
        <begin position="152"/>
        <end position="287"/>
    </location>
</feature>
<dbReference type="PANTHER" id="PTHR10555">
    <property type="entry name" value="SORTING NEXIN"/>
    <property type="match status" value="1"/>
</dbReference>
<accession>A0A1R2B3X6</accession>